<evidence type="ECO:0000313" key="3">
    <source>
        <dbReference type="EMBL" id="GAA5088361.1"/>
    </source>
</evidence>
<evidence type="ECO:0000259" key="2">
    <source>
        <dbReference type="Pfam" id="PF00534"/>
    </source>
</evidence>
<keyword evidence="1" id="KW-0808">Transferase</keyword>
<dbReference type="Pfam" id="PF00534">
    <property type="entry name" value="Glycos_transf_1"/>
    <property type="match status" value="1"/>
</dbReference>
<evidence type="ECO:0000256" key="1">
    <source>
        <dbReference type="ARBA" id="ARBA00022679"/>
    </source>
</evidence>
<dbReference type="InterPro" id="IPR001296">
    <property type="entry name" value="Glyco_trans_1"/>
</dbReference>
<dbReference type="Proteomes" id="UP001501407">
    <property type="component" value="Unassembled WGS sequence"/>
</dbReference>
<feature type="domain" description="Glycosyl transferase family 1" evidence="2">
    <location>
        <begin position="207"/>
        <end position="294"/>
    </location>
</feature>
<keyword evidence="4" id="KW-1185">Reference proteome</keyword>
<sequence length="345" mass="37434">MQVLFWPIHGGYTDAFVRGEHEYLLPVRSVRPGEDGVGGGGGWERARPVALDDLRGEDIDIVVLQRPEEIDLVESPTGRVPGRDLPAVYLEHNTPGPAAFTTRHPLADRRDIPIVHVTHFNRLFCDNGIAHTAVVEHGVPGPGPLYSGELARIGVVVNEPVRRWRAVGTDLLPAFTREAPLDVFGIDAGLLREAFDDDAAITGIESVAPRRLHAEFARRRVYLHPFRWTSLGLSLIEAMHLGMPVVALATTEAVRAVAAGTGVVSTDVDDLRRAARTFLEEPEWAAEVGARAREHALALYGLPAFLERWDEVLLEAIAARPGPGVVYANANSGGNATTTIAAHAR</sequence>
<dbReference type="PANTHER" id="PTHR12526:SF627">
    <property type="entry name" value="D-RHAMNOSYLTRANSFERASE WBPZ"/>
    <property type="match status" value="1"/>
</dbReference>
<gene>
    <name evidence="3" type="ORF">GCM10025760_10680</name>
</gene>
<dbReference type="RefSeq" id="WP_194412894.1">
    <property type="nucleotide sequence ID" value="NZ_BAABKZ010000001.1"/>
</dbReference>
<dbReference type="PANTHER" id="PTHR12526">
    <property type="entry name" value="GLYCOSYLTRANSFERASE"/>
    <property type="match status" value="1"/>
</dbReference>
<dbReference type="EMBL" id="BAABKZ010000001">
    <property type="protein sequence ID" value="GAA5088361.1"/>
    <property type="molecule type" value="Genomic_DNA"/>
</dbReference>
<reference evidence="4" key="1">
    <citation type="journal article" date="2019" name="Int. J. Syst. Evol. Microbiol.">
        <title>The Global Catalogue of Microorganisms (GCM) 10K type strain sequencing project: providing services to taxonomists for standard genome sequencing and annotation.</title>
        <authorList>
            <consortium name="The Broad Institute Genomics Platform"/>
            <consortium name="The Broad Institute Genome Sequencing Center for Infectious Disease"/>
            <person name="Wu L."/>
            <person name="Ma J."/>
        </authorList>
    </citation>
    <scope>NUCLEOTIDE SEQUENCE [LARGE SCALE GENOMIC DNA]</scope>
    <source>
        <strain evidence="4">JCM 18959</strain>
    </source>
</reference>
<dbReference type="SUPFAM" id="SSF53756">
    <property type="entry name" value="UDP-Glycosyltransferase/glycogen phosphorylase"/>
    <property type="match status" value="1"/>
</dbReference>
<proteinExistence type="predicted"/>
<dbReference type="Gene3D" id="3.40.50.2000">
    <property type="entry name" value="Glycogen Phosphorylase B"/>
    <property type="match status" value="1"/>
</dbReference>
<organism evidence="3 4">
    <name type="scientific">Microbacterium yannicii</name>
    <dbReference type="NCBI Taxonomy" id="671622"/>
    <lineage>
        <taxon>Bacteria</taxon>
        <taxon>Bacillati</taxon>
        <taxon>Actinomycetota</taxon>
        <taxon>Actinomycetes</taxon>
        <taxon>Micrococcales</taxon>
        <taxon>Microbacteriaceae</taxon>
        <taxon>Microbacterium</taxon>
    </lineage>
</organism>
<evidence type="ECO:0000313" key="4">
    <source>
        <dbReference type="Proteomes" id="UP001501407"/>
    </source>
</evidence>
<accession>A0ABP9M4P4</accession>
<protein>
    <submittedName>
        <fullName evidence="3">Glycosyltransferase</fullName>
    </submittedName>
</protein>
<comment type="caution">
    <text evidence="3">The sequence shown here is derived from an EMBL/GenBank/DDBJ whole genome shotgun (WGS) entry which is preliminary data.</text>
</comment>
<name>A0ABP9M4P4_9MICO</name>